<dbReference type="AlphaFoldDB" id="A0AA88YXW7"/>
<dbReference type="NCBIfam" id="TIGR01901">
    <property type="entry name" value="adhes_NPXG"/>
    <property type="match status" value="2"/>
</dbReference>
<dbReference type="SUPFAM" id="SSF51126">
    <property type="entry name" value="Pectin lyase-like"/>
    <property type="match status" value="2"/>
</dbReference>
<evidence type="ECO:0000313" key="8">
    <source>
        <dbReference type="Proteomes" id="UP000029575"/>
    </source>
</evidence>
<feature type="domain" description="Filamentous haemagglutinin FhaB/tRNA nuclease CdiA-like TPS" evidence="6">
    <location>
        <begin position="600"/>
        <end position="719"/>
    </location>
</feature>
<dbReference type="SMART" id="SM00912">
    <property type="entry name" value="Haemagg_act"/>
    <property type="match status" value="2"/>
</dbReference>
<sequence>MNSKQSLKFDARRARRCVLKPLAMLIPLIAGGHAYAAQGGAIAAGAGSITHSGPNTQIDQTSSKMIVNWKNFDIGKGETVNIAQPNANAAILNRVQSGDMTSIQGALNANGRVFVVNPNGIVVGKGATINANSVVLSAADVSDGDFMANRPLTLQNANGATGTVRNDGTITTQSGAVLAGARVINGPDGVVVAENGSVGLLAGGKVMLELAADGSVQGAYVTDGAAGALAANDGVVSAGNGWARLEGNTTDALRSEVVRNTGHLEAASLADLGGVDGAGTVSMYAANGAPRSADIRVGGDISARNIEIRGTGGVTFDGATLSTNRGDGIRRAADTTVNANRVTVSANGATSDGTMKIVGSGPDSTYLQQGDLILTNGSISASGFDRIDQRGGLLYARGPVDLSAREIVIGNVTTPDLLTAKAGGNLTVAGSGAVSADTVALEANNDLNVAGTGTVSAGRAILTANDKLSVDGRVHATGSAGLFGKNVDIAGEVTTPDASRFGNLTIATADGGGGVLRIDGVVDGTGQVVLFGDRGVEQSSAGVLRGGRLLRVATNENGHVVLNGTVHAPSGYTVANSATSSTSYAPGDYAPGQAHGATVAPVDPVVPVQPGRGGSIVAGAGAIEQDGKVTDVQQSTDRMVVNWKDFDIARDEAINFRQPNANAAVLNRVASGKVTSIDGALNANGRVFVLNPDGIVVGKGATINANGVTLAAADTSDDDFMQKRALRFNVDPAKRAIVQNEGTIASRTGAALIGREATNLASGRITSGNGNVALAAGGGATMSLNADGSLNQVDVTDATDRALVANDGRITADNGYASLQAYASGAADAEVARNRGQIDAINRSNASRSASGLSRGDVLISGRNADNGDQGGIVNIRGRITGQNIRVASTGDLNLSNGATLGTRSVGPDYGVTLAGRRVAIASTGATINGDATVQGVGDGATYVQDGPLNTSGQLSMSNIGTSR</sequence>
<dbReference type="EMBL" id="JPGD01000006">
    <property type="protein sequence ID" value="KGB92880.1"/>
    <property type="molecule type" value="Genomic_DNA"/>
</dbReference>
<evidence type="ECO:0000256" key="1">
    <source>
        <dbReference type="ARBA" id="ARBA00004613"/>
    </source>
</evidence>
<dbReference type="InterPro" id="IPR008638">
    <property type="entry name" value="FhaB/CdiA-like_TPS"/>
</dbReference>
<proteinExistence type="predicted"/>
<organism evidence="7 8">
    <name type="scientific">Burkholderia cepacia</name>
    <name type="common">Pseudomonas cepacia</name>
    <dbReference type="NCBI Taxonomy" id="292"/>
    <lineage>
        <taxon>Bacteria</taxon>
        <taxon>Pseudomonadati</taxon>
        <taxon>Pseudomonadota</taxon>
        <taxon>Betaproteobacteria</taxon>
        <taxon>Burkholderiales</taxon>
        <taxon>Burkholderiaceae</taxon>
        <taxon>Burkholderia</taxon>
        <taxon>Burkholderia cepacia complex</taxon>
    </lineage>
</organism>
<keyword evidence="2" id="KW-0964">Secreted</keyword>
<dbReference type="InterPro" id="IPR050909">
    <property type="entry name" value="Bact_Autotransporter_VF"/>
</dbReference>
<evidence type="ECO:0000256" key="4">
    <source>
        <dbReference type="SAM" id="MobiDB-lite"/>
    </source>
</evidence>
<feature type="domain" description="Filamentous haemagglutinin FhaB/tRNA nuclease CdiA-like TPS" evidence="6">
    <location>
        <begin position="34"/>
        <end position="145"/>
    </location>
</feature>
<feature type="chain" id="PRO_5041718115" description="Filamentous haemagglutinin FhaB/tRNA nuclease CdiA-like TPS domain-containing protein" evidence="5">
    <location>
        <begin position="37"/>
        <end position="964"/>
    </location>
</feature>
<dbReference type="Gene3D" id="2.160.20.10">
    <property type="entry name" value="Single-stranded right-handed beta-helix, Pectin lyase-like"/>
    <property type="match status" value="2"/>
</dbReference>
<evidence type="ECO:0000259" key="6">
    <source>
        <dbReference type="SMART" id="SM00912"/>
    </source>
</evidence>
<reference evidence="7 8" key="1">
    <citation type="submission" date="2014-06" db="EMBL/GenBank/DDBJ databases">
        <authorList>
            <person name="Bishop-Lilly K.A."/>
            <person name="Broomall S.M."/>
            <person name="Chain P.S."/>
            <person name="Chertkov O."/>
            <person name="Coyne S.R."/>
            <person name="Daligault H.E."/>
            <person name="Davenport K.W."/>
            <person name="Erkkila T."/>
            <person name="Frey K.G."/>
            <person name="Gibbons H.S."/>
            <person name="Gu W."/>
            <person name="Jaissle J."/>
            <person name="Johnson S.L."/>
            <person name="Koroleva G.I."/>
            <person name="Ladner J.T."/>
            <person name="Lo C.-C."/>
            <person name="Minogue T.D."/>
            <person name="Munk C."/>
            <person name="Palacios G.F."/>
            <person name="Redden C.L."/>
            <person name="Rosenzweig C.N."/>
            <person name="Scholz M.B."/>
            <person name="Teshima H."/>
            <person name="Xu Y."/>
        </authorList>
    </citation>
    <scope>NUCLEOTIDE SEQUENCE [LARGE SCALE GENOMIC DNA]</scope>
    <source>
        <strain evidence="7 8">DWS 37UF10B-2</strain>
    </source>
</reference>
<dbReference type="InterPro" id="IPR011050">
    <property type="entry name" value="Pectin_lyase_fold/virulence"/>
</dbReference>
<accession>A0AA88YXW7</accession>
<comment type="caution">
    <text evidence="7">The sequence shown here is derived from an EMBL/GenBank/DDBJ whole genome shotgun (WGS) entry which is preliminary data.</text>
</comment>
<dbReference type="PANTHER" id="PTHR12338">
    <property type="entry name" value="AUTOTRANSPORTER"/>
    <property type="match status" value="1"/>
</dbReference>
<dbReference type="GO" id="GO:0005576">
    <property type="term" value="C:extracellular region"/>
    <property type="evidence" value="ECO:0007669"/>
    <property type="project" value="UniProtKB-SubCell"/>
</dbReference>
<feature type="region of interest" description="Disordered" evidence="4">
    <location>
        <begin position="945"/>
        <end position="964"/>
    </location>
</feature>
<feature type="signal peptide" evidence="5">
    <location>
        <begin position="1"/>
        <end position="36"/>
    </location>
</feature>
<evidence type="ECO:0000256" key="5">
    <source>
        <dbReference type="SAM" id="SignalP"/>
    </source>
</evidence>
<evidence type="ECO:0000256" key="2">
    <source>
        <dbReference type="ARBA" id="ARBA00022525"/>
    </source>
</evidence>
<dbReference type="RefSeq" id="WP_034205687.1">
    <property type="nucleotide sequence ID" value="NZ_KN150853.1"/>
</dbReference>
<feature type="compositionally biased region" description="Polar residues" evidence="4">
    <location>
        <begin position="948"/>
        <end position="964"/>
    </location>
</feature>
<evidence type="ECO:0000313" key="7">
    <source>
        <dbReference type="EMBL" id="KGB92880.1"/>
    </source>
</evidence>
<dbReference type="Proteomes" id="UP000029575">
    <property type="component" value="Unassembled WGS sequence"/>
</dbReference>
<keyword evidence="3 5" id="KW-0732">Signal</keyword>
<gene>
    <name evidence="7" type="ORF">DM43_1883</name>
</gene>
<name>A0AA88YXW7_BURCE</name>
<dbReference type="Pfam" id="PF05860">
    <property type="entry name" value="TPS"/>
    <property type="match status" value="2"/>
</dbReference>
<dbReference type="InterPro" id="IPR012334">
    <property type="entry name" value="Pectin_lyas_fold"/>
</dbReference>
<evidence type="ECO:0000256" key="3">
    <source>
        <dbReference type="ARBA" id="ARBA00022729"/>
    </source>
</evidence>
<comment type="subcellular location">
    <subcellularLocation>
        <location evidence="1">Secreted</location>
    </subcellularLocation>
</comment>
<protein>
    <recommendedName>
        <fullName evidence="6">Filamentous haemagglutinin FhaB/tRNA nuclease CdiA-like TPS domain-containing protein</fullName>
    </recommendedName>
</protein>
<dbReference type="PANTHER" id="PTHR12338:SF8">
    <property type="entry name" value="HEME_HEMOPEXIN-BINDING PROTEIN"/>
    <property type="match status" value="1"/>
</dbReference>